<accession>A0A5C1AQW1</accession>
<protein>
    <submittedName>
        <fullName evidence="5">Secretion protein HlyD family protein</fullName>
    </submittedName>
</protein>
<dbReference type="Proteomes" id="UP000324974">
    <property type="component" value="Chromosome"/>
</dbReference>
<dbReference type="Gene3D" id="1.10.287.470">
    <property type="entry name" value="Helix hairpin bin"/>
    <property type="match status" value="2"/>
</dbReference>
<dbReference type="RefSeq" id="WP_149114438.1">
    <property type="nucleotide sequence ID" value="NZ_CP042425.1"/>
</dbReference>
<evidence type="ECO:0000256" key="4">
    <source>
        <dbReference type="SAM" id="SignalP"/>
    </source>
</evidence>
<comment type="subcellular location">
    <subcellularLocation>
        <location evidence="1">Cell envelope</location>
    </subcellularLocation>
</comment>
<feature type="chain" id="PRO_5023118798" evidence="4">
    <location>
        <begin position="24"/>
        <end position="369"/>
    </location>
</feature>
<keyword evidence="6" id="KW-1185">Reference proteome</keyword>
<name>A0A5C1AQW1_9BACT</name>
<keyword evidence="2 3" id="KW-0175">Coiled coil</keyword>
<reference evidence="6" key="1">
    <citation type="submission" date="2019-08" db="EMBL/GenBank/DDBJ databases">
        <title>Limnoglobus roseus gen. nov., sp. nov., a novel freshwater planctomycete with a giant genome from the family Gemmataceae.</title>
        <authorList>
            <person name="Kulichevskaya I.S."/>
            <person name="Naumoff D.G."/>
            <person name="Miroshnikov K."/>
            <person name="Ivanova A."/>
            <person name="Philippov D.A."/>
            <person name="Hakobyan A."/>
            <person name="Rijpstra I.C."/>
            <person name="Sinninghe Damste J.S."/>
            <person name="Liesack W."/>
            <person name="Dedysh S.N."/>
        </authorList>
    </citation>
    <scope>NUCLEOTIDE SEQUENCE [LARGE SCALE GENOMIC DNA]</scope>
    <source>
        <strain evidence="6">PX52</strain>
    </source>
</reference>
<evidence type="ECO:0000256" key="1">
    <source>
        <dbReference type="ARBA" id="ARBA00004196"/>
    </source>
</evidence>
<dbReference type="KEGG" id="lrs:PX52LOC_07200"/>
<gene>
    <name evidence="5" type="ORF">PX52LOC_07200</name>
</gene>
<dbReference type="PANTHER" id="PTHR32347:SF23">
    <property type="entry name" value="BLL5650 PROTEIN"/>
    <property type="match status" value="1"/>
</dbReference>
<sequence length="369" mass="40169">MRRIKILPYALCGCLAVGTLVGANRLSNNSGTPPGAGGNAQSTAPKDDGLVARGKVVTEHDLMPIHLPAHLPAGTVQQVHVKNAQAVKKGDPLVKFDDWQLQPDLKNAQNELQYALQKHQEALKGVEQHKILQEKADLAIQNAEQSVVRAKEFQEAMRKKLSLEFNRLPDTPNVEKRIREEPEYLKAEGLVQSAENQVKEKKLDKQQLAAAPVTELVNQAATKANEAQEVVTKAQKAVANCELKAEMAGTIERLSASPGQVVYPQSPPLFYLIPAGNRFVNAEIAPDFAYKIRDKDGSKVIISDDSNPGLTYEGTVEQIGTAFLPKSGGIDLLNGKPTYVLEVRIRVTDPAPAGKPPLLVNQPVRVTFP</sequence>
<feature type="coiled-coil region" evidence="3">
    <location>
        <begin position="184"/>
        <end position="244"/>
    </location>
</feature>
<organism evidence="5 6">
    <name type="scientific">Limnoglobus roseus</name>
    <dbReference type="NCBI Taxonomy" id="2598579"/>
    <lineage>
        <taxon>Bacteria</taxon>
        <taxon>Pseudomonadati</taxon>
        <taxon>Planctomycetota</taxon>
        <taxon>Planctomycetia</taxon>
        <taxon>Gemmatales</taxon>
        <taxon>Gemmataceae</taxon>
        <taxon>Limnoglobus</taxon>
    </lineage>
</organism>
<dbReference type="AlphaFoldDB" id="A0A5C1AQW1"/>
<dbReference type="EMBL" id="CP042425">
    <property type="protein sequence ID" value="QEL20112.1"/>
    <property type="molecule type" value="Genomic_DNA"/>
</dbReference>
<keyword evidence="4" id="KW-0732">Signal</keyword>
<dbReference type="Gene3D" id="2.40.30.170">
    <property type="match status" value="1"/>
</dbReference>
<dbReference type="PANTHER" id="PTHR32347">
    <property type="entry name" value="EFFLUX SYSTEM COMPONENT YKNX-RELATED"/>
    <property type="match status" value="1"/>
</dbReference>
<evidence type="ECO:0000256" key="3">
    <source>
        <dbReference type="SAM" id="Coils"/>
    </source>
</evidence>
<dbReference type="GO" id="GO:0030313">
    <property type="term" value="C:cell envelope"/>
    <property type="evidence" value="ECO:0007669"/>
    <property type="project" value="UniProtKB-SubCell"/>
</dbReference>
<feature type="signal peptide" evidence="4">
    <location>
        <begin position="1"/>
        <end position="23"/>
    </location>
</feature>
<dbReference type="InterPro" id="IPR050465">
    <property type="entry name" value="UPF0194_transport"/>
</dbReference>
<evidence type="ECO:0000313" key="5">
    <source>
        <dbReference type="EMBL" id="QEL20112.1"/>
    </source>
</evidence>
<dbReference type="OrthoDB" id="274586at2"/>
<evidence type="ECO:0000313" key="6">
    <source>
        <dbReference type="Proteomes" id="UP000324974"/>
    </source>
</evidence>
<dbReference type="Gene3D" id="2.40.50.100">
    <property type="match status" value="2"/>
</dbReference>
<evidence type="ECO:0000256" key="2">
    <source>
        <dbReference type="ARBA" id="ARBA00023054"/>
    </source>
</evidence>
<proteinExistence type="predicted"/>